<gene>
    <name evidence="4" type="primary">KCNH6</name>
    <name evidence="4" type="ORF">SPIL2461_LOCUS18843</name>
</gene>
<reference evidence="4" key="1">
    <citation type="submission" date="2021-02" db="EMBL/GenBank/DDBJ databases">
        <authorList>
            <person name="Dougan E. K."/>
            <person name="Rhodes N."/>
            <person name="Thang M."/>
            <person name="Chan C."/>
        </authorList>
    </citation>
    <scope>NUCLEOTIDE SEQUENCE</scope>
</reference>
<proteinExistence type="predicted"/>
<dbReference type="CDD" id="cd00038">
    <property type="entry name" value="CAP_ED"/>
    <property type="match status" value="1"/>
</dbReference>
<dbReference type="GO" id="GO:0042391">
    <property type="term" value="P:regulation of membrane potential"/>
    <property type="evidence" value="ECO:0007669"/>
    <property type="project" value="TreeGrafter"/>
</dbReference>
<dbReference type="InterPro" id="IPR000595">
    <property type="entry name" value="cNMP-bd_dom"/>
</dbReference>
<feature type="compositionally biased region" description="Polar residues" evidence="1">
    <location>
        <begin position="286"/>
        <end position="310"/>
    </location>
</feature>
<dbReference type="Gene3D" id="2.60.120.10">
    <property type="entry name" value="Jelly Rolls"/>
    <property type="match status" value="1"/>
</dbReference>
<evidence type="ECO:0000313" key="5">
    <source>
        <dbReference type="Proteomes" id="UP000649617"/>
    </source>
</evidence>
<keyword evidence="5" id="KW-1185">Reference proteome</keyword>
<evidence type="ECO:0000256" key="2">
    <source>
        <dbReference type="SAM" id="SignalP"/>
    </source>
</evidence>
<dbReference type="InterPro" id="IPR014710">
    <property type="entry name" value="RmlC-like_jellyroll"/>
</dbReference>
<dbReference type="GO" id="GO:0005249">
    <property type="term" value="F:voltage-gated potassium channel activity"/>
    <property type="evidence" value="ECO:0007669"/>
    <property type="project" value="TreeGrafter"/>
</dbReference>
<sequence>VLVLGMVVFSSTVSSITAATNNLKDINAVYKHQIWTLRRYFREQKISAQLTHRVLRYTESIVKPKYQKVDVGQVKIMAMLPQMLTKEVNLEIYEKHLVVHPLFQALSDLNISLMQKICSNALKESVLDKGEMIFGPGQVCTAMYFVTLGILEYYLSQAALPNILEKRTTFCEAVLWTPWVHQGRMYARTESTIIAMDAKQFHDVASSFSADLELLKAYGREFVFSMNEVAGNFTPEDPEDDQDLSDLFHSEKAMQTLPGKQAFAEGSYYTKPYLHGFKVVRDLMSPTSSPTLAPKNMTESDALQPVSNSPEDYESAEVESSKSDIVGERC</sequence>
<accession>A0A812WGX9</accession>
<dbReference type="InterPro" id="IPR050818">
    <property type="entry name" value="KCNH_animal-type"/>
</dbReference>
<dbReference type="PROSITE" id="PS50042">
    <property type="entry name" value="CNMP_BINDING_3"/>
    <property type="match status" value="1"/>
</dbReference>
<evidence type="ECO:0000256" key="1">
    <source>
        <dbReference type="SAM" id="MobiDB-lite"/>
    </source>
</evidence>
<keyword evidence="2" id="KW-0732">Signal</keyword>
<organism evidence="4 5">
    <name type="scientific">Symbiodinium pilosum</name>
    <name type="common">Dinoflagellate</name>
    <dbReference type="NCBI Taxonomy" id="2952"/>
    <lineage>
        <taxon>Eukaryota</taxon>
        <taxon>Sar</taxon>
        <taxon>Alveolata</taxon>
        <taxon>Dinophyceae</taxon>
        <taxon>Suessiales</taxon>
        <taxon>Symbiodiniaceae</taxon>
        <taxon>Symbiodinium</taxon>
    </lineage>
</organism>
<feature type="region of interest" description="Disordered" evidence="1">
    <location>
        <begin position="286"/>
        <end position="330"/>
    </location>
</feature>
<feature type="non-terminal residue" evidence="4">
    <location>
        <position position="1"/>
    </location>
</feature>
<dbReference type="EMBL" id="CAJNIZ010044102">
    <property type="protein sequence ID" value="CAE7678342.1"/>
    <property type="molecule type" value="Genomic_DNA"/>
</dbReference>
<dbReference type="AlphaFoldDB" id="A0A812WGX9"/>
<name>A0A812WGX9_SYMPI</name>
<evidence type="ECO:0000259" key="3">
    <source>
        <dbReference type="PROSITE" id="PS50042"/>
    </source>
</evidence>
<feature type="chain" id="PRO_5032543243" evidence="2">
    <location>
        <begin position="19"/>
        <end position="330"/>
    </location>
</feature>
<feature type="domain" description="Cyclic nucleotide-binding" evidence="3">
    <location>
        <begin position="105"/>
        <end position="204"/>
    </location>
</feature>
<dbReference type="PANTHER" id="PTHR10217:SF435">
    <property type="entry name" value="POTASSIUM VOLTAGE-GATED CHANNEL PROTEIN EAG"/>
    <property type="match status" value="1"/>
</dbReference>
<dbReference type="InterPro" id="IPR018490">
    <property type="entry name" value="cNMP-bd_dom_sf"/>
</dbReference>
<dbReference type="Proteomes" id="UP000649617">
    <property type="component" value="Unassembled WGS sequence"/>
</dbReference>
<dbReference type="GO" id="GO:0005886">
    <property type="term" value="C:plasma membrane"/>
    <property type="evidence" value="ECO:0007669"/>
    <property type="project" value="TreeGrafter"/>
</dbReference>
<protein>
    <submittedName>
        <fullName evidence="4">KCNH6 protein</fullName>
    </submittedName>
</protein>
<feature type="compositionally biased region" description="Basic and acidic residues" evidence="1">
    <location>
        <begin position="319"/>
        <end position="330"/>
    </location>
</feature>
<dbReference type="OrthoDB" id="421226at2759"/>
<comment type="caution">
    <text evidence="4">The sequence shown here is derived from an EMBL/GenBank/DDBJ whole genome shotgun (WGS) entry which is preliminary data.</text>
</comment>
<dbReference type="PANTHER" id="PTHR10217">
    <property type="entry name" value="VOLTAGE AND LIGAND GATED POTASSIUM CHANNEL"/>
    <property type="match status" value="1"/>
</dbReference>
<dbReference type="SUPFAM" id="SSF51206">
    <property type="entry name" value="cAMP-binding domain-like"/>
    <property type="match status" value="1"/>
</dbReference>
<feature type="signal peptide" evidence="2">
    <location>
        <begin position="1"/>
        <end position="18"/>
    </location>
</feature>
<evidence type="ECO:0000313" key="4">
    <source>
        <dbReference type="EMBL" id="CAE7678342.1"/>
    </source>
</evidence>